<dbReference type="EMBL" id="OCNJ01000017">
    <property type="protein sequence ID" value="SOE01250.1"/>
    <property type="molecule type" value="Genomic_DNA"/>
</dbReference>
<keyword evidence="2" id="KW-1185">Reference proteome</keyword>
<proteinExistence type="predicted"/>
<organism evidence="1 2">
    <name type="scientific">Caenispirillum bisanense</name>
    <dbReference type="NCBI Taxonomy" id="414052"/>
    <lineage>
        <taxon>Bacteria</taxon>
        <taxon>Pseudomonadati</taxon>
        <taxon>Pseudomonadota</taxon>
        <taxon>Alphaproteobacteria</taxon>
        <taxon>Rhodospirillales</taxon>
        <taxon>Novispirillaceae</taxon>
        <taxon>Caenispirillum</taxon>
    </lineage>
</organism>
<dbReference type="AlphaFoldDB" id="A0A286H0D2"/>
<gene>
    <name evidence="1" type="ORF">SAMN05421508_11722</name>
</gene>
<dbReference type="Pfam" id="PF12570">
    <property type="entry name" value="DUF3750"/>
    <property type="match status" value="1"/>
</dbReference>
<name>A0A286H0D2_9PROT</name>
<sequence length="245" mass="26309">MSVVWKTVRVVLVLLAVMLVPLGVNAVSRGVPDIAWHQATRNPTGQAPAAAEEPRAVIQVYAAPAFNWRGIFGVHPWIAVKRQGADRWQRYEVTGWSGGRVVRDRMAPDAEWFGARPQLLVDLRGGAEVEALIDRVEAAVESYPYDGRYSIFPGPNSNTFAAWVGRSVPELGLDLPANAIGKNWLPWHSPVARAPSGGGVLISAGGWAALLMAPEEGVELTLLGLSLGVDMTPLDLRLPGVGGVR</sequence>
<dbReference type="RefSeq" id="WP_097281568.1">
    <property type="nucleotide sequence ID" value="NZ_OCNJ01000017.1"/>
</dbReference>
<dbReference type="InterPro" id="IPR022224">
    <property type="entry name" value="DUF3750"/>
</dbReference>
<evidence type="ECO:0000313" key="2">
    <source>
        <dbReference type="Proteomes" id="UP000219621"/>
    </source>
</evidence>
<reference evidence="1 2" key="1">
    <citation type="submission" date="2017-09" db="EMBL/GenBank/DDBJ databases">
        <authorList>
            <person name="Ehlers B."/>
            <person name="Leendertz F.H."/>
        </authorList>
    </citation>
    <scope>NUCLEOTIDE SEQUENCE [LARGE SCALE GENOMIC DNA]</scope>
    <source>
        <strain evidence="1 2">USBA 140</strain>
    </source>
</reference>
<accession>A0A286H0D2</accession>
<dbReference type="OrthoDB" id="199084at2"/>
<protein>
    <recommendedName>
        <fullName evidence="3">DUF3750 domain-containing protein</fullName>
    </recommendedName>
</protein>
<dbReference type="Proteomes" id="UP000219621">
    <property type="component" value="Unassembled WGS sequence"/>
</dbReference>
<evidence type="ECO:0008006" key="3">
    <source>
        <dbReference type="Google" id="ProtNLM"/>
    </source>
</evidence>
<evidence type="ECO:0000313" key="1">
    <source>
        <dbReference type="EMBL" id="SOE01250.1"/>
    </source>
</evidence>